<dbReference type="PANTHER" id="PTHR35089:SF1">
    <property type="entry name" value="CHAPERONE PROTEIN SKP"/>
    <property type="match status" value="1"/>
</dbReference>
<dbReference type="InterPro" id="IPR005632">
    <property type="entry name" value="Chaperone_Skp"/>
</dbReference>
<feature type="chain" id="PRO_5010308711" description="Molecular chaperone Skp" evidence="4">
    <location>
        <begin position="23"/>
        <end position="170"/>
    </location>
</feature>
<dbReference type="Gene3D" id="3.30.910.20">
    <property type="entry name" value="Skp domain"/>
    <property type="match status" value="1"/>
</dbReference>
<dbReference type="STRING" id="28117.BHV66_06570"/>
<protein>
    <recommendedName>
        <fullName evidence="7">Molecular chaperone Skp</fullName>
    </recommendedName>
</protein>
<dbReference type="PANTHER" id="PTHR35089">
    <property type="entry name" value="CHAPERONE PROTEIN SKP"/>
    <property type="match status" value="1"/>
</dbReference>
<sequence length="170" mass="19469">MKKLIKLTLVVALVLGSSSLFAQKLGRINLEEIITLMPEYKEMMTNMEAYSKDLRDNLETIQVELNTKYNDFQKNKATYSEVTRQLKEKELTDLQNRLQEFYQSAQEDLQKKEKELTDPIVAKAQEAVKKVAQKGAYVAVFNTTIPSMVYYDEAAMTDLSTEVKAELGIQ</sequence>
<evidence type="ECO:0000256" key="2">
    <source>
        <dbReference type="ARBA" id="ARBA00022729"/>
    </source>
</evidence>
<evidence type="ECO:0008006" key="7">
    <source>
        <dbReference type="Google" id="ProtNLM"/>
    </source>
</evidence>
<reference evidence="5 6" key="1">
    <citation type="journal article" date="2016" name="Nat. Biotechnol.">
        <title>Measurement of bacterial replication rates in microbial communities.</title>
        <authorList>
            <person name="Brown C.T."/>
            <person name="Olm M.R."/>
            <person name="Thomas B.C."/>
            <person name="Banfield J.F."/>
        </authorList>
    </citation>
    <scope>NUCLEOTIDE SEQUENCE [LARGE SCALE GENOMIC DNA]</scope>
    <source>
        <strain evidence="5">CAG:67_53_122</strain>
    </source>
</reference>
<dbReference type="Proteomes" id="UP000187417">
    <property type="component" value="Unassembled WGS sequence"/>
</dbReference>
<dbReference type="SUPFAM" id="SSF111384">
    <property type="entry name" value="OmpH-like"/>
    <property type="match status" value="1"/>
</dbReference>
<evidence type="ECO:0000313" key="6">
    <source>
        <dbReference type="Proteomes" id="UP000187417"/>
    </source>
</evidence>
<comment type="similarity">
    <text evidence="1">Belongs to the Skp family.</text>
</comment>
<dbReference type="InterPro" id="IPR024930">
    <property type="entry name" value="Skp_dom_sf"/>
</dbReference>
<evidence type="ECO:0000313" key="5">
    <source>
        <dbReference type="EMBL" id="OKY94105.1"/>
    </source>
</evidence>
<dbReference type="RefSeq" id="WP_004329404.1">
    <property type="nucleotide sequence ID" value="NZ_BAAFKT010000005.1"/>
</dbReference>
<dbReference type="EMBL" id="MNQH01000030">
    <property type="protein sequence ID" value="OKY94105.1"/>
    <property type="molecule type" value="Genomic_DNA"/>
</dbReference>
<evidence type="ECO:0000256" key="4">
    <source>
        <dbReference type="SAM" id="SignalP"/>
    </source>
</evidence>
<keyword evidence="2 4" id="KW-0732">Signal</keyword>
<proteinExistence type="inferred from homology"/>
<gene>
    <name evidence="5" type="ORF">BHV66_06570</name>
</gene>
<keyword evidence="3" id="KW-0175">Coiled coil</keyword>
<evidence type="ECO:0000256" key="1">
    <source>
        <dbReference type="ARBA" id="ARBA00009091"/>
    </source>
</evidence>
<dbReference type="AlphaFoldDB" id="A0A1Q6F5E1"/>
<dbReference type="GeneID" id="73803593"/>
<evidence type="ECO:0000256" key="3">
    <source>
        <dbReference type="SAM" id="Coils"/>
    </source>
</evidence>
<dbReference type="SMART" id="SM00935">
    <property type="entry name" value="OmpH"/>
    <property type="match status" value="1"/>
</dbReference>
<name>A0A1Q6F5E1_9BACT</name>
<dbReference type="GO" id="GO:0005829">
    <property type="term" value="C:cytosol"/>
    <property type="evidence" value="ECO:0007669"/>
    <property type="project" value="TreeGrafter"/>
</dbReference>
<comment type="caution">
    <text evidence="5">The sequence shown here is derived from an EMBL/GenBank/DDBJ whole genome shotgun (WGS) entry which is preliminary data.</text>
</comment>
<organism evidence="5 6">
    <name type="scientific">Alistipes putredinis</name>
    <dbReference type="NCBI Taxonomy" id="28117"/>
    <lineage>
        <taxon>Bacteria</taxon>
        <taxon>Pseudomonadati</taxon>
        <taxon>Bacteroidota</taxon>
        <taxon>Bacteroidia</taxon>
        <taxon>Bacteroidales</taxon>
        <taxon>Rikenellaceae</taxon>
        <taxon>Alistipes</taxon>
    </lineage>
</organism>
<dbReference type="GO" id="GO:0050821">
    <property type="term" value="P:protein stabilization"/>
    <property type="evidence" value="ECO:0007669"/>
    <property type="project" value="TreeGrafter"/>
</dbReference>
<feature type="signal peptide" evidence="4">
    <location>
        <begin position="1"/>
        <end position="22"/>
    </location>
</feature>
<accession>A0A1Q6F5E1</accession>
<dbReference type="GO" id="GO:0051082">
    <property type="term" value="F:unfolded protein binding"/>
    <property type="evidence" value="ECO:0007669"/>
    <property type="project" value="InterPro"/>
</dbReference>
<dbReference type="Pfam" id="PF03938">
    <property type="entry name" value="OmpH"/>
    <property type="match status" value="1"/>
</dbReference>
<feature type="coiled-coil region" evidence="3">
    <location>
        <begin position="84"/>
        <end position="115"/>
    </location>
</feature>